<comment type="similarity">
    <text evidence="1">Belongs to the 4-hydroxybenzoyl-CoA thioesterase family.</text>
</comment>
<dbReference type="InterPro" id="IPR050563">
    <property type="entry name" value="4-hydroxybenzoyl-CoA_TE"/>
</dbReference>
<dbReference type="AlphaFoldDB" id="A0A2M9FWJ4"/>
<protein>
    <submittedName>
        <fullName evidence="4">Thioesterase</fullName>
    </submittedName>
</protein>
<dbReference type="Proteomes" id="UP000229498">
    <property type="component" value="Unassembled WGS sequence"/>
</dbReference>
<dbReference type="GO" id="GO:0047617">
    <property type="term" value="F:fatty acyl-CoA hydrolase activity"/>
    <property type="evidence" value="ECO:0007669"/>
    <property type="project" value="TreeGrafter"/>
</dbReference>
<dbReference type="Pfam" id="PF03061">
    <property type="entry name" value="4HBT"/>
    <property type="match status" value="1"/>
</dbReference>
<evidence type="ECO:0000256" key="1">
    <source>
        <dbReference type="ARBA" id="ARBA00005953"/>
    </source>
</evidence>
<keyword evidence="2" id="KW-0378">Hydrolase</keyword>
<dbReference type="PANTHER" id="PTHR31793">
    <property type="entry name" value="4-HYDROXYBENZOYL-COA THIOESTERASE FAMILY MEMBER"/>
    <property type="match status" value="1"/>
</dbReference>
<evidence type="ECO:0000313" key="4">
    <source>
        <dbReference type="EMBL" id="PJK27840.1"/>
    </source>
</evidence>
<dbReference type="RefSeq" id="WP_109795665.1">
    <property type="nucleotide sequence ID" value="NZ_PHIG01000054.1"/>
</dbReference>
<dbReference type="SUPFAM" id="SSF54637">
    <property type="entry name" value="Thioesterase/thiol ester dehydrase-isomerase"/>
    <property type="match status" value="1"/>
</dbReference>
<dbReference type="CDD" id="cd00586">
    <property type="entry name" value="4HBT"/>
    <property type="match status" value="1"/>
</dbReference>
<dbReference type="InterPro" id="IPR029069">
    <property type="entry name" value="HotDog_dom_sf"/>
</dbReference>
<dbReference type="PANTHER" id="PTHR31793:SF27">
    <property type="entry name" value="NOVEL THIOESTERASE SUPERFAMILY DOMAIN AND SAPOSIN A-TYPE DOMAIN CONTAINING PROTEIN (0610012H03RIK)"/>
    <property type="match status" value="1"/>
</dbReference>
<dbReference type="Gene3D" id="3.10.129.10">
    <property type="entry name" value="Hotdog Thioesterase"/>
    <property type="match status" value="1"/>
</dbReference>
<organism evidence="4 5">
    <name type="scientific">Minwuia thermotolerans</name>
    <dbReference type="NCBI Taxonomy" id="2056226"/>
    <lineage>
        <taxon>Bacteria</taxon>
        <taxon>Pseudomonadati</taxon>
        <taxon>Pseudomonadota</taxon>
        <taxon>Alphaproteobacteria</taxon>
        <taxon>Minwuiales</taxon>
        <taxon>Minwuiaceae</taxon>
        <taxon>Minwuia</taxon>
    </lineage>
</organism>
<gene>
    <name evidence="4" type="ORF">CVT23_20405</name>
</gene>
<proteinExistence type="inferred from homology"/>
<evidence type="ECO:0000313" key="5">
    <source>
        <dbReference type="Proteomes" id="UP000229498"/>
    </source>
</evidence>
<keyword evidence="5" id="KW-1185">Reference proteome</keyword>
<name>A0A2M9FWJ4_9PROT</name>
<dbReference type="EMBL" id="PHIG01000054">
    <property type="protein sequence ID" value="PJK27840.1"/>
    <property type="molecule type" value="Genomic_DNA"/>
</dbReference>
<evidence type="ECO:0000256" key="2">
    <source>
        <dbReference type="ARBA" id="ARBA00022801"/>
    </source>
</evidence>
<comment type="caution">
    <text evidence="4">The sequence shown here is derived from an EMBL/GenBank/DDBJ whole genome shotgun (WGS) entry which is preliminary data.</text>
</comment>
<sequence>MNRPEGLPDLTDRAGYPHWMTDRIRFSDTDMANHVNNVAYAAYAETGRLDLMRRHIHPLCGPGERFIAASVTVNFLRETHYPGEVEIGTRIARIGRTSMTVGQGIFKDGVCVATATGTVVFLDANGPIPLNDTILAEARKWTGG</sequence>
<dbReference type="OrthoDB" id="9799036at2"/>
<evidence type="ECO:0000259" key="3">
    <source>
        <dbReference type="Pfam" id="PF03061"/>
    </source>
</evidence>
<reference evidence="4 5" key="1">
    <citation type="submission" date="2017-11" db="EMBL/GenBank/DDBJ databases">
        <title>Draft genome sequence of Rhizobiales bacterium SY3-13.</title>
        <authorList>
            <person name="Sun C."/>
        </authorList>
    </citation>
    <scope>NUCLEOTIDE SEQUENCE [LARGE SCALE GENOMIC DNA]</scope>
    <source>
        <strain evidence="4 5">SY3-13</strain>
    </source>
</reference>
<dbReference type="InterPro" id="IPR006683">
    <property type="entry name" value="Thioestr_dom"/>
</dbReference>
<accession>A0A2M9FWJ4</accession>
<feature type="domain" description="Thioesterase" evidence="3">
    <location>
        <begin position="33"/>
        <end position="109"/>
    </location>
</feature>